<protein>
    <recommendedName>
        <fullName evidence="6">PAS domain-containing protein</fullName>
    </recommendedName>
</protein>
<dbReference type="OrthoDB" id="545912at2759"/>
<feature type="region of interest" description="Disordered" evidence="3">
    <location>
        <begin position="784"/>
        <end position="803"/>
    </location>
</feature>
<evidence type="ECO:0000256" key="2">
    <source>
        <dbReference type="ARBA" id="ARBA00022606"/>
    </source>
</evidence>
<keyword evidence="4" id="KW-0812">Transmembrane</keyword>
<feature type="transmembrane region" description="Helical" evidence="4">
    <location>
        <begin position="276"/>
        <end position="299"/>
    </location>
</feature>
<feature type="transmembrane region" description="Helical" evidence="4">
    <location>
        <begin position="191"/>
        <end position="208"/>
    </location>
</feature>
<evidence type="ECO:0000256" key="4">
    <source>
        <dbReference type="SAM" id="Phobius"/>
    </source>
</evidence>
<feature type="transmembrane region" description="Helical" evidence="4">
    <location>
        <begin position="2433"/>
        <end position="2457"/>
    </location>
</feature>
<dbReference type="InterPro" id="IPR035965">
    <property type="entry name" value="PAS-like_dom_sf"/>
</dbReference>
<keyword evidence="4" id="KW-0472">Membrane</keyword>
<gene>
    <name evidence="7" type="ORF">HXX76_009796</name>
</gene>
<dbReference type="GO" id="GO:0009881">
    <property type="term" value="F:photoreceptor activity"/>
    <property type="evidence" value="ECO:0007669"/>
    <property type="project" value="UniProtKB-KW"/>
</dbReference>
<keyword evidence="8" id="KW-1185">Reference proteome</keyword>
<dbReference type="NCBIfam" id="TIGR00229">
    <property type="entry name" value="sensory_box"/>
    <property type="match status" value="1"/>
</dbReference>
<feature type="region of interest" description="Disordered" evidence="3">
    <location>
        <begin position="2052"/>
        <end position="2093"/>
    </location>
</feature>
<evidence type="ECO:0000256" key="3">
    <source>
        <dbReference type="SAM" id="MobiDB-lite"/>
    </source>
</evidence>
<feature type="compositionally biased region" description="Low complexity" evidence="3">
    <location>
        <begin position="1403"/>
        <end position="1420"/>
    </location>
</feature>
<feature type="chain" id="PRO_5032411084" description="PAS domain-containing protein" evidence="5">
    <location>
        <begin position="29"/>
        <end position="2972"/>
    </location>
</feature>
<feature type="domain" description="PAS" evidence="6">
    <location>
        <begin position="1005"/>
        <end position="1047"/>
    </location>
</feature>
<evidence type="ECO:0000259" key="6">
    <source>
        <dbReference type="PROSITE" id="PS50112"/>
    </source>
</evidence>
<feature type="region of interest" description="Disordered" evidence="3">
    <location>
        <begin position="2511"/>
        <end position="2535"/>
    </location>
</feature>
<feature type="domain" description="PAS" evidence="6">
    <location>
        <begin position="568"/>
        <end position="600"/>
    </location>
</feature>
<comment type="caution">
    <text evidence="7">The sequence shown here is derived from an EMBL/GenBank/DDBJ whole genome shotgun (WGS) entry which is preliminary data.</text>
</comment>
<evidence type="ECO:0000313" key="8">
    <source>
        <dbReference type="Proteomes" id="UP000650467"/>
    </source>
</evidence>
<dbReference type="PANTHER" id="PTHR31600">
    <property type="entry name" value="TINY MACROCYSTS PROTEIN B-RELATED"/>
    <property type="match status" value="1"/>
</dbReference>
<dbReference type="PROSITE" id="PS50112">
    <property type="entry name" value="PAS"/>
    <property type="match status" value="2"/>
</dbReference>
<feature type="region of interest" description="Disordered" evidence="3">
    <location>
        <begin position="1403"/>
        <end position="1480"/>
    </location>
</feature>
<feature type="region of interest" description="Disordered" evidence="3">
    <location>
        <begin position="1165"/>
        <end position="1203"/>
    </location>
</feature>
<feature type="compositionally biased region" description="Basic and acidic residues" evidence="3">
    <location>
        <begin position="2519"/>
        <end position="2528"/>
    </location>
</feature>
<feature type="transmembrane region" description="Helical" evidence="4">
    <location>
        <begin position="2889"/>
        <end position="2911"/>
    </location>
</feature>
<evidence type="ECO:0000313" key="7">
    <source>
        <dbReference type="EMBL" id="KAG2430821.1"/>
    </source>
</evidence>
<dbReference type="CDD" id="cd00130">
    <property type="entry name" value="PAS"/>
    <property type="match status" value="1"/>
</dbReference>
<dbReference type="InterPro" id="IPR057352">
    <property type="entry name" value="TPR_TmcB/C"/>
</dbReference>
<keyword evidence="5" id="KW-0732">Signal</keyword>
<evidence type="ECO:0000256" key="1">
    <source>
        <dbReference type="ARBA" id="ARBA00022543"/>
    </source>
</evidence>
<feature type="transmembrane region" description="Helical" evidence="4">
    <location>
        <begin position="214"/>
        <end position="231"/>
    </location>
</feature>
<feature type="region of interest" description="Disordered" evidence="3">
    <location>
        <begin position="1229"/>
        <end position="1269"/>
    </location>
</feature>
<keyword evidence="1" id="KW-0675">Receptor</keyword>
<keyword evidence="1" id="KW-0157">Chromophore</keyword>
<feature type="transmembrane region" description="Helical" evidence="4">
    <location>
        <begin position="149"/>
        <end position="171"/>
    </location>
</feature>
<feature type="transmembrane region" description="Helical" evidence="4">
    <location>
        <begin position="2192"/>
        <end position="2214"/>
    </location>
</feature>
<sequence length="2972" mass="311951">MTSVKFTIFRLFMDFIQLWLLVVNPAYGFDIDSNNGGWRAVSLINLNWFLAERGYMFFLVLFYIFVGLLLLNVGLSVWVAHQFSNNRFDQVWPIVFLRWFGLIFYQVLDVATLTLLLAALDCQYFSVPKDVQFHNQNFPSEVCWAMPHLIHVAVAVVAIIVFVVMAGAMVVSQMDLNPMTRHYMGIMHTRTEGYSFIIKTIATIASVMVNSTKWLSILYIVCFVVLMYLQYKWVPFTFAISNYVRGASYAAVLYSSVLLIALAFGSPSDPEGRHDFSHNITIALWAGLAPAGVIGAVVCHIRLRQLGPSVADKFRDLEPGTNTKYIHKFEDARDVEVVLRNTRQWLDEDTPDPDSVKLGEAIVKAGLAQLSNNPQMFILYSSYLIDVQGSYQSGYTQLQAAKKQSPGILERFAIFSREQEHTQKASGANGGAGAAVDLVSYVEFQRSHRLVTRAHKEALMAMRAFWGLLMHSNVNFIKLTKAMNRIEVTVRAAERAYRGVLIRHGTNARLVRLYGRFLESVKFDPWAASKWFAEAERLEEREEHAKEAMQLGAGIDLGGKGIVEGVAIVFIDSQGIIQMASPEAHTLLGFNKNELKGKDLGIILPPPFGEKHHVLVRNYIASGVSHGILDHTNEFVAISKTRQVVPVRLKVSKVSGLSEDSVFMGTLEAVPNPPHTACAWLLGGGGGAAVGGVMGFGITLIAADDRFLDWLGYDVSELVGQAVGGLLEDEEILNSAFKHLWNLHQSLTTAKAAARKPNRRASFSMRENRESAADGLGALGAPAGAAEAAGAPSPLPQSGGQQNLFGSMTPTATLSLGWKHKYSGTVYIKTHLKIGSIGSVRHMTVTMEADWKLTVPRPGGRGGLPGILSELMLVADNKGKILHVTTALAAALGRSADIIRQGGIDMLLPEPYTILHGPWLSALALPPGQAVAGGLDANTPAPPHSCRSGVAVSLCGFDEAEGPVTRPFKLQMQQRLVPKLGQRVHVLSLERLTKEQAAAQRRLKLTVDMNGGITGADDAPAKLFGVDPKSLVGTALGELVDLFRTDEALRTINDTVGEMAGEGRKGTGSGSGPKVDEDLLAGVAGVFNAANSRQTTRMLLELARRSSESDGISWRVGVTLPPDPAAAAELEELSRGLTPDDVAVACRLIGGKVVPAVMRVRLVKRDANRGKQPDAGQRRTSILGAPSRKMSDSSAYVGNPVGKQRTGSVVKWDGAGQAASAAAPKWVISWEDGTGGPQPNMPAPPPAPLPPAPAPPPLEGGSAAGSRAGSFNVRAGSQQAGDTGGASGDLVDDAEALLGSLGGPEQMGSVAAAAGASSGSFHAPAATAAALLAVDAARPLTPGSLMLANDLDRPSSLRLAAPPDLRRAAGAAPGSNAGSFSGGQGSLAAAAAGVIAAKGGLPSPATAAAAGPPSPTAAGPVPYTPRSGAELHRLAQASSNGALSTGAAAATAALPPPPPSPGPMTGSMPSLSSMAPASNSTRVASRSELFGVPSFVTLEAPSKAAPPSAAAGTPTGGVNSAGSNIASGELLSFAAGLGLDLHGAAGGPPSPSPSRGGFAPAVAEDSAPALYIEVELWRADLLTGVVEVDERGRVLRIDPTDDLGQAALVLGAAKAELTGCNINSLLPLPQGGFLSLYNAGGAGAGGAGAPLRGALKSRKKNRDKEASAPCTLAARHMGDACVTSLRLQAVKRSGPYGTYYLMLRPEEPTPVQPGFVRWLTEGDTSGLAQRTQLGVQDPAAYRDTAQGYATGPARGEASLLPGGSVAGALAAAFGAGPAAGAPLTTRKSMTALGLTTGVDALRRAGSSGLLAHEHGPAAQPVGRAATSLGLSSIPATRPPPPQLNLSGGLDNLRVAPMRGAAAVAGANGAGSSPFRSASRFANTAMEEAAPVPPRPNGSGGEDSAYDPNMPPALVADLQTGGSATAQERLMARGPGGTSRRSRGSDPTQNGGLGSADGAEPADGAMLLPGQPGSAEEGGDVVNPELLTSAQDYSGLIDAIAADGKAVKAPMVPRSKKDAKLAAVSSWVMSGGSQHLAAQVDGTSSFAPMHQASGVAAADDHYDENEDEGQNSEGGDRMSSDEEEAAAAPLVNEADADARVRLGLTAGGGGAKGGDVSSEDGGALAPPAQQPKTFKAGGASAGASTDGSGVDGMGSEAGAHVTNYGAGKRFKKIYRLLMSPQAQRASRVLQLQALAVVGLLMVAHTVTFVIMMMHLQVQQTQVTNLSSMGFAATRLHEIALRCRTLAELYDNRAEQATLNITDVMPLMEGVPTFGEPYNESTLGVLDSMETAILVLKSLQHGIYLGFGSASRISSQHGLRDIWDLPHINITKYFDRNDADGKVMAIPSGPEYAGLYNTTTVTVQMGLWDAGNMFVAQALEVAQNSMDLVERGVNFKMWSAYRFVVDNGLDDIWPAYLDSIDAMVQIVVEDGQQVYTIQLIMVCMEGGLVLIAAVIYMWWAASKFVGTRYALYSVFVQLPLGLTRTLANMSITLEPGEEDEDDIALGLEAAGGGGGGGGGGDKADKEDGPAPKDGGTGAVRALRIDSSAFLGGSKKGGAGSGPERAAGSNGNMGQRLASLASVVEAARKANGSQLARANSGIGLSAADAHQNSLTAKTAAAAVEQTPSAAATQHATGLASFWRGQAKVHSLLQPKKAHQKRRLVPSRRMAMYLVLPFVAWGLILVCVNAAGFAELSGNDGPIASLGVLHTVVIRLHRLLYYALDLAASFGTDLVEACKTTLRWELADATLEYSVLLYGHEALAWAASNHSRTLQHLALAPEGIIYSGDKVTNIVYKTRGCLCELSEECQPPDSPYYEVTRNGMDVLAKAQFLAVESLLNQNPPNASGGMNSTEFRFMWSTFETDVEGGVDALMEMYLLHVQKAYEGVRVEQIILFVIGWVWALIFISLLLRPFLRRAHQEMRRIAELLSQLPAEVDVENMVARVVMLGEMPTKAPIATAGSNGVNRLTSVKSMRY</sequence>
<feature type="compositionally biased region" description="Low complexity" evidence="3">
    <location>
        <begin position="1437"/>
        <end position="1453"/>
    </location>
</feature>
<proteinExistence type="predicted"/>
<feature type="transmembrane region" description="Helical" evidence="4">
    <location>
        <begin position="243"/>
        <end position="264"/>
    </location>
</feature>
<accession>A0A835T3B3</accession>
<feature type="region of interest" description="Disordered" evidence="3">
    <location>
        <begin position="2548"/>
        <end position="2569"/>
    </location>
</feature>
<dbReference type="EMBL" id="JAEHOC010000026">
    <property type="protein sequence ID" value="KAG2430821.1"/>
    <property type="molecule type" value="Genomic_DNA"/>
</dbReference>
<feature type="compositionally biased region" description="Acidic residues" evidence="3">
    <location>
        <begin position="2060"/>
        <end position="2069"/>
    </location>
</feature>
<reference evidence="7" key="1">
    <citation type="journal article" date="2020" name="bioRxiv">
        <title>Comparative genomics of Chlamydomonas.</title>
        <authorList>
            <person name="Craig R.J."/>
            <person name="Hasan A.R."/>
            <person name="Ness R.W."/>
            <person name="Keightley P.D."/>
        </authorList>
    </citation>
    <scope>NUCLEOTIDE SEQUENCE</scope>
    <source>
        <strain evidence="7">SAG 7.73</strain>
    </source>
</reference>
<feature type="compositionally biased region" description="Low complexity" evidence="3">
    <location>
        <begin position="2135"/>
        <end position="2147"/>
    </location>
</feature>
<feature type="transmembrane region" description="Helical" evidence="4">
    <location>
        <begin position="2667"/>
        <end position="2690"/>
    </location>
</feature>
<dbReference type="Proteomes" id="UP000650467">
    <property type="component" value="Unassembled WGS sequence"/>
</dbReference>
<evidence type="ECO:0000256" key="5">
    <source>
        <dbReference type="SAM" id="SignalP"/>
    </source>
</evidence>
<feature type="signal peptide" evidence="5">
    <location>
        <begin position="1"/>
        <end position="28"/>
    </location>
</feature>
<feature type="transmembrane region" description="Helical" evidence="4">
    <location>
        <begin position="91"/>
        <end position="108"/>
    </location>
</feature>
<feature type="region of interest" description="Disordered" evidence="3">
    <location>
        <begin position="1887"/>
        <end position="1915"/>
    </location>
</feature>
<keyword evidence="1" id="KW-0600">Photoreceptor protein</keyword>
<keyword evidence="4" id="KW-1133">Transmembrane helix</keyword>
<dbReference type="Gene3D" id="3.30.450.20">
    <property type="entry name" value="PAS domain"/>
    <property type="match status" value="1"/>
</dbReference>
<feature type="compositionally biased region" description="Low complexity" evidence="3">
    <location>
        <begin position="1260"/>
        <end position="1269"/>
    </location>
</feature>
<dbReference type="SUPFAM" id="SSF55785">
    <property type="entry name" value="PYP-like sensor domain (PAS domain)"/>
    <property type="match status" value="1"/>
</dbReference>
<dbReference type="InterPro" id="IPR000014">
    <property type="entry name" value="PAS"/>
</dbReference>
<dbReference type="PANTHER" id="PTHR31600:SF2">
    <property type="entry name" value="GAMETE ENRICHED GENE 10 PROTEIN-RELATED"/>
    <property type="match status" value="1"/>
</dbReference>
<keyword evidence="2" id="KW-0716">Sensory transduction</keyword>
<feature type="transmembrane region" description="Helical" evidence="4">
    <location>
        <begin position="55"/>
        <end position="79"/>
    </location>
</feature>
<name>A0A835T3B3_CHLIN</name>
<organism evidence="7 8">
    <name type="scientific">Chlamydomonas incerta</name>
    <dbReference type="NCBI Taxonomy" id="51695"/>
    <lineage>
        <taxon>Eukaryota</taxon>
        <taxon>Viridiplantae</taxon>
        <taxon>Chlorophyta</taxon>
        <taxon>core chlorophytes</taxon>
        <taxon>Chlorophyceae</taxon>
        <taxon>CS clade</taxon>
        <taxon>Chlamydomonadales</taxon>
        <taxon>Chlamydomonadaceae</taxon>
        <taxon>Chlamydomonas</taxon>
    </lineage>
</organism>
<feature type="compositionally biased region" description="Pro residues" evidence="3">
    <location>
        <begin position="1239"/>
        <end position="1258"/>
    </location>
</feature>
<dbReference type="SMART" id="SM00091">
    <property type="entry name" value="PAS"/>
    <property type="match status" value="3"/>
</dbReference>
<dbReference type="Pfam" id="PF13426">
    <property type="entry name" value="PAS_9"/>
    <property type="match status" value="1"/>
</dbReference>
<dbReference type="Pfam" id="PF25474">
    <property type="entry name" value="TPR_TmcB"/>
    <property type="match status" value="1"/>
</dbReference>
<dbReference type="InterPro" id="IPR052994">
    <property type="entry name" value="Tiny_macrocysts_regulators"/>
</dbReference>
<feature type="compositionally biased region" description="Low complexity" evidence="3">
    <location>
        <begin position="1463"/>
        <end position="1480"/>
    </location>
</feature>
<feature type="region of interest" description="Disordered" evidence="3">
    <location>
        <begin position="2106"/>
        <end position="2150"/>
    </location>
</feature>
<feature type="region of interest" description="Disordered" evidence="3">
    <location>
        <begin position="1931"/>
        <end position="1980"/>
    </location>
</feature>